<sequence>MTSTSYPKHIPLLPYSDPPGRLRTLDIWLPRPLEEKPLQTSNSLWVVYLHGGAWRDATKDATNIEPTLKHLFSNPSSLENVAGIASLNYRLSPYPSHPSDPSSPSDEERNAQHPQHIRDVCDGIKYLQQEYGMKRWIGVGQSCGATLLLQLVAGIGTKDLPTESSKQPDPQAYNTSPGPEALILLAGIYNLPLLLRNHSPPTCSEQIAQIYRDIATGAFGADPSVYTPVSPVSGSYTPSQWPEGRLLLLCHSYEDELVERAQRDVMCVALDRSGWSLVMEVGDEEDEVRAEGRRVLNVRDLKGKHDWVWKDGDQIAKLIAEVAGRLG</sequence>
<feature type="active site" description="Nucleophile" evidence="3">
    <location>
        <position position="142"/>
    </location>
</feature>
<comment type="domain">
    <text evidence="3">The main chain amide nitrogen atoms of the second glycine and its adjacent residue in the HGGXW motif define the oxyanion hole, and stabilize the oxyanion that forms during the nucleophilic attack by the catalytic serine during substrate cleavage.</text>
</comment>
<dbReference type="EMBL" id="ML976042">
    <property type="protein sequence ID" value="KAF1941858.1"/>
    <property type="molecule type" value="Genomic_DNA"/>
</dbReference>
<keyword evidence="6" id="KW-1185">Reference proteome</keyword>
<evidence type="ECO:0000256" key="2">
    <source>
        <dbReference type="ARBA" id="ARBA00023079"/>
    </source>
</evidence>
<reference evidence="5" key="1">
    <citation type="journal article" date="2020" name="Stud. Mycol.">
        <title>101 Dothideomycetes genomes: a test case for predicting lifestyles and emergence of pathogens.</title>
        <authorList>
            <person name="Haridas S."/>
            <person name="Albert R."/>
            <person name="Binder M."/>
            <person name="Bloem J."/>
            <person name="Labutti K."/>
            <person name="Salamov A."/>
            <person name="Andreopoulos B."/>
            <person name="Baker S."/>
            <person name="Barry K."/>
            <person name="Bills G."/>
            <person name="Bluhm B."/>
            <person name="Cannon C."/>
            <person name="Castanera R."/>
            <person name="Culley D."/>
            <person name="Daum C."/>
            <person name="Ezra D."/>
            <person name="Gonzalez J."/>
            <person name="Henrissat B."/>
            <person name="Kuo A."/>
            <person name="Liang C."/>
            <person name="Lipzen A."/>
            <person name="Lutzoni F."/>
            <person name="Magnuson J."/>
            <person name="Mondo S."/>
            <person name="Nolan M."/>
            <person name="Ohm R."/>
            <person name="Pangilinan J."/>
            <person name="Park H.-J."/>
            <person name="Ramirez L."/>
            <person name="Alfaro M."/>
            <person name="Sun H."/>
            <person name="Tritt A."/>
            <person name="Yoshinaga Y."/>
            <person name="Zwiers L.-H."/>
            <person name="Turgeon B."/>
            <person name="Goodwin S."/>
            <person name="Spatafora J."/>
            <person name="Crous P."/>
            <person name="Grigoriev I."/>
        </authorList>
    </citation>
    <scope>NUCLEOTIDE SEQUENCE</scope>
    <source>
        <strain evidence="5">CBS 161.51</strain>
    </source>
</reference>
<comment type="function">
    <text evidence="3">Catalyzes the hydrolysis of N-formyl-L-kynurenine to L-kynurenine, the second step in the kynurenine pathway of tryptophan degradation. Kynurenine may be further oxidized to nicotinic acid, NAD(H) and NADP(H). Required for elimination of toxic metabolites.</text>
</comment>
<feature type="short sequence motif" description="HGGXW" evidence="3">
    <location>
        <begin position="50"/>
        <end position="54"/>
    </location>
</feature>
<dbReference type="PANTHER" id="PTHR48081:SF33">
    <property type="entry name" value="KYNURENINE FORMAMIDASE"/>
    <property type="match status" value="1"/>
</dbReference>
<accession>A0A6A5SQ97</accession>
<evidence type="ECO:0000256" key="3">
    <source>
        <dbReference type="HAMAP-Rule" id="MF_03014"/>
    </source>
</evidence>
<dbReference type="Gene3D" id="3.40.50.1820">
    <property type="entry name" value="alpha/beta hydrolase"/>
    <property type="match status" value="1"/>
</dbReference>
<proteinExistence type="inferred from homology"/>
<evidence type="ECO:0000256" key="4">
    <source>
        <dbReference type="SAM" id="MobiDB-lite"/>
    </source>
</evidence>
<feature type="compositionally biased region" description="Low complexity" evidence="4">
    <location>
        <begin position="92"/>
        <end position="104"/>
    </location>
</feature>
<dbReference type="Proteomes" id="UP000800038">
    <property type="component" value="Unassembled WGS sequence"/>
</dbReference>
<dbReference type="InterPro" id="IPR050300">
    <property type="entry name" value="GDXG_lipolytic_enzyme"/>
</dbReference>
<keyword evidence="1 3" id="KW-0378">Hydrolase</keyword>
<name>A0A6A5SQ97_9PLEO</name>
<comment type="subunit">
    <text evidence="3">Homodimer.</text>
</comment>
<dbReference type="PANTHER" id="PTHR48081">
    <property type="entry name" value="AB HYDROLASE SUPERFAMILY PROTEIN C4A8.06C"/>
    <property type="match status" value="1"/>
</dbReference>
<dbReference type="OrthoDB" id="420264at2759"/>
<dbReference type="HAMAP" id="MF_03014">
    <property type="entry name" value="KFase"/>
    <property type="match status" value="1"/>
</dbReference>
<evidence type="ECO:0000256" key="1">
    <source>
        <dbReference type="ARBA" id="ARBA00022801"/>
    </source>
</evidence>
<dbReference type="InterPro" id="IPR027519">
    <property type="entry name" value="KFase_ver/fungi-typ"/>
</dbReference>
<protein>
    <recommendedName>
        <fullName evidence="3">Kynurenine formamidase</fullName>
        <shortName evidence="3">KFA</shortName>
        <shortName evidence="3">KFase</shortName>
        <ecNumber evidence="3">3.5.1.9</ecNumber>
    </recommendedName>
    <alternativeName>
        <fullName evidence="3">Arylformamidase</fullName>
    </alternativeName>
    <alternativeName>
        <fullName evidence="3">N-formylkynurenine formamidase</fullName>
        <shortName evidence="3">FKF</shortName>
    </alternativeName>
</protein>
<dbReference type="EC" id="3.5.1.9" evidence="3"/>
<feature type="active site" evidence="3">
    <location>
        <position position="305"/>
    </location>
</feature>
<dbReference type="GO" id="GO:0004061">
    <property type="term" value="F:arylformamidase activity"/>
    <property type="evidence" value="ECO:0007669"/>
    <property type="project" value="UniProtKB-UniRule"/>
</dbReference>
<feature type="active site" evidence="3">
    <location>
        <position position="255"/>
    </location>
</feature>
<dbReference type="AlphaFoldDB" id="A0A6A5SQ97"/>
<evidence type="ECO:0000313" key="6">
    <source>
        <dbReference type="Proteomes" id="UP000800038"/>
    </source>
</evidence>
<comment type="pathway">
    <text evidence="3">Amino-acid degradation; L-tryptophan degradation via kynurenine pathway; L-kynurenine from L-tryptophan: step 2/2.</text>
</comment>
<dbReference type="UniPathway" id="UPA00333">
    <property type="reaction ID" value="UER00454"/>
</dbReference>
<organism evidence="5 6">
    <name type="scientific">Clathrospora elynae</name>
    <dbReference type="NCBI Taxonomy" id="706981"/>
    <lineage>
        <taxon>Eukaryota</taxon>
        <taxon>Fungi</taxon>
        <taxon>Dikarya</taxon>
        <taxon>Ascomycota</taxon>
        <taxon>Pezizomycotina</taxon>
        <taxon>Dothideomycetes</taxon>
        <taxon>Pleosporomycetidae</taxon>
        <taxon>Pleosporales</taxon>
        <taxon>Diademaceae</taxon>
        <taxon>Clathrospora</taxon>
    </lineage>
</organism>
<evidence type="ECO:0000313" key="5">
    <source>
        <dbReference type="EMBL" id="KAF1941858.1"/>
    </source>
</evidence>
<dbReference type="GO" id="GO:0019441">
    <property type="term" value="P:L-tryptophan catabolic process to kynurenine"/>
    <property type="evidence" value="ECO:0007669"/>
    <property type="project" value="UniProtKB-UniRule"/>
</dbReference>
<feature type="region of interest" description="Disordered" evidence="4">
    <location>
        <begin position="92"/>
        <end position="114"/>
    </location>
</feature>
<dbReference type="InterPro" id="IPR029058">
    <property type="entry name" value="AB_hydrolase_fold"/>
</dbReference>
<dbReference type="SUPFAM" id="SSF53474">
    <property type="entry name" value="alpha/beta-Hydrolases"/>
    <property type="match status" value="1"/>
</dbReference>
<gene>
    <name evidence="5" type="ORF">EJ02DRAFT_454838</name>
</gene>
<comment type="catalytic activity">
    <reaction evidence="3">
        <text>N-formyl-L-kynurenine + H2O = L-kynurenine + formate + H(+)</text>
        <dbReference type="Rhea" id="RHEA:13009"/>
        <dbReference type="ChEBI" id="CHEBI:15377"/>
        <dbReference type="ChEBI" id="CHEBI:15378"/>
        <dbReference type="ChEBI" id="CHEBI:15740"/>
        <dbReference type="ChEBI" id="CHEBI:57959"/>
        <dbReference type="ChEBI" id="CHEBI:58629"/>
        <dbReference type="EC" id="3.5.1.9"/>
    </reaction>
</comment>
<comment type="similarity">
    <text evidence="3">Belongs to the kynurenine formamidase family.</text>
</comment>
<keyword evidence="2 3" id="KW-0823">Tryptophan catabolism</keyword>
<dbReference type="GO" id="GO:0034354">
    <property type="term" value="P:'de novo' NAD+ biosynthetic process from L-tryptophan"/>
    <property type="evidence" value="ECO:0007669"/>
    <property type="project" value="UniProtKB-UniRule"/>
</dbReference>